<keyword evidence="2" id="KW-1133">Transmembrane helix</keyword>
<evidence type="ECO:0000256" key="2">
    <source>
        <dbReference type="SAM" id="Phobius"/>
    </source>
</evidence>
<dbReference type="PROSITE" id="PS50887">
    <property type="entry name" value="GGDEF"/>
    <property type="match status" value="1"/>
</dbReference>
<protein>
    <recommendedName>
        <fullName evidence="3">GGDEF domain-containing protein</fullName>
    </recommendedName>
</protein>
<evidence type="ECO:0000256" key="1">
    <source>
        <dbReference type="SAM" id="MobiDB-lite"/>
    </source>
</evidence>
<dbReference type="Gene3D" id="3.30.70.270">
    <property type="match status" value="1"/>
</dbReference>
<dbReference type="FunFam" id="3.30.70.270:FF:000001">
    <property type="entry name" value="Diguanylate cyclase domain protein"/>
    <property type="match status" value="1"/>
</dbReference>
<name>A0A510HF01_9ACTN</name>
<dbReference type="CDD" id="cd01949">
    <property type="entry name" value="GGDEF"/>
    <property type="match status" value="1"/>
</dbReference>
<gene>
    <name evidence="4" type="ORF">RxyAA322_03680</name>
</gene>
<evidence type="ECO:0000313" key="4">
    <source>
        <dbReference type="EMBL" id="BBL78514.1"/>
    </source>
</evidence>
<organism evidence="4 5">
    <name type="scientific">Rubrobacter xylanophilus</name>
    <dbReference type="NCBI Taxonomy" id="49319"/>
    <lineage>
        <taxon>Bacteria</taxon>
        <taxon>Bacillati</taxon>
        <taxon>Actinomycetota</taxon>
        <taxon>Rubrobacteria</taxon>
        <taxon>Rubrobacterales</taxon>
        <taxon>Rubrobacteraceae</taxon>
        <taxon>Rubrobacter</taxon>
    </lineage>
</organism>
<dbReference type="SMART" id="SM00267">
    <property type="entry name" value="GGDEF"/>
    <property type="match status" value="1"/>
</dbReference>
<dbReference type="Pfam" id="PF00990">
    <property type="entry name" value="GGDEF"/>
    <property type="match status" value="1"/>
</dbReference>
<feature type="transmembrane region" description="Helical" evidence="2">
    <location>
        <begin position="187"/>
        <end position="207"/>
    </location>
</feature>
<dbReference type="GO" id="GO:0052621">
    <property type="term" value="F:diguanylate cyclase activity"/>
    <property type="evidence" value="ECO:0007669"/>
    <property type="project" value="TreeGrafter"/>
</dbReference>
<dbReference type="GO" id="GO:0043709">
    <property type="term" value="P:cell adhesion involved in single-species biofilm formation"/>
    <property type="evidence" value="ECO:0007669"/>
    <property type="project" value="TreeGrafter"/>
</dbReference>
<reference evidence="4" key="1">
    <citation type="journal article" date="2019" name="Microbiol. Resour. Announc.">
        <title>Complete Genome Sequence of Rubrobacter xylanophilus Strain AA3-22, Isolated from Arima Onsen in Japan.</title>
        <authorList>
            <person name="Tomariguchi N."/>
            <person name="Miyazaki K."/>
        </authorList>
    </citation>
    <scope>NUCLEOTIDE SEQUENCE [LARGE SCALE GENOMIC DNA]</scope>
    <source>
        <strain evidence="4">AA3-22</strain>
    </source>
</reference>
<dbReference type="GO" id="GO:1902201">
    <property type="term" value="P:negative regulation of bacterial-type flagellum-dependent cell motility"/>
    <property type="evidence" value="ECO:0007669"/>
    <property type="project" value="TreeGrafter"/>
</dbReference>
<evidence type="ECO:0000259" key="3">
    <source>
        <dbReference type="PROSITE" id="PS50887"/>
    </source>
</evidence>
<keyword evidence="2" id="KW-0812">Transmembrane</keyword>
<dbReference type="AlphaFoldDB" id="A0A510HF01"/>
<feature type="transmembrane region" description="Helical" evidence="2">
    <location>
        <begin position="43"/>
        <end position="61"/>
    </location>
</feature>
<dbReference type="InterPro" id="IPR000160">
    <property type="entry name" value="GGDEF_dom"/>
</dbReference>
<dbReference type="Proteomes" id="UP000318065">
    <property type="component" value="Chromosome"/>
</dbReference>
<keyword evidence="5" id="KW-1185">Reference proteome</keyword>
<feature type="transmembrane region" description="Helical" evidence="2">
    <location>
        <begin position="157"/>
        <end position="175"/>
    </location>
</feature>
<dbReference type="RefSeq" id="WP_143526647.1">
    <property type="nucleotide sequence ID" value="NZ_AP019791.1"/>
</dbReference>
<dbReference type="InterPro" id="IPR043128">
    <property type="entry name" value="Rev_trsase/Diguanyl_cyclase"/>
</dbReference>
<dbReference type="GO" id="GO:0005886">
    <property type="term" value="C:plasma membrane"/>
    <property type="evidence" value="ECO:0007669"/>
    <property type="project" value="TreeGrafter"/>
</dbReference>
<feature type="region of interest" description="Disordered" evidence="1">
    <location>
        <begin position="338"/>
        <end position="367"/>
    </location>
</feature>
<accession>A0A510HF01</accession>
<feature type="compositionally biased region" description="Polar residues" evidence="1">
    <location>
        <begin position="1"/>
        <end position="12"/>
    </location>
</feature>
<dbReference type="NCBIfam" id="TIGR00254">
    <property type="entry name" value="GGDEF"/>
    <property type="match status" value="1"/>
</dbReference>
<feature type="transmembrane region" description="Helical" evidence="2">
    <location>
        <begin position="133"/>
        <end position="150"/>
    </location>
</feature>
<dbReference type="EMBL" id="AP019791">
    <property type="protein sequence ID" value="BBL78514.1"/>
    <property type="molecule type" value="Genomic_DNA"/>
</dbReference>
<evidence type="ECO:0000313" key="5">
    <source>
        <dbReference type="Proteomes" id="UP000318065"/>
    </source>
</evidence>
<dbReference type="OrthoDB" id="23692at2"/>
<feature type="transmembrane region" description="Helical" evidence="2">
    <location>
        <begin position="100"/>
        <end position="121"/>
    </location>
</feature>
<feature type="domain" description="GGDEF" evidence="3">
    <location>
        <begin position="259"/>
        <end position="387"/>
    </location>
</feature>
<sequence length="387" mass="42682">MEKTAQTSTRNGKSPAEAPPDDPGTGEHPPSRRDPLEDIKRRVYLASLIVGFPPMPLLWATARPEELFLRVGLPVLMASCLWCMWALWSRRVPLGKLERLVFAALSIFVLGQLAFRLSIGVGWEVEQTSLTETTYPMLAILCIIAQLIFDTRTAFRLSLVLFGSALALVGAGALLREGGPAGVSLEQAAWIVQQNAFLAAVIALVCATSHVKAQLARQRTLAEAMHRLAHTDPLTGTSNRRSVYAALRREMEAARRYGKPLSVLLFDLDHFKRINDTYGHSQGDAALRWIANTVRSLLRTTDHLGRWGGEEFIVLAPETDLEQATLLAERLREAISLDQPPNLPPLTASFGTATHRPGDTPEDLLRRADEGLYRAKARGRNRTETAA</sequence>
<feature type="compositionally biased region" description="Basic and acidic residues" evidence="1">
    <location>
        <begin position="356"/>
        <end position="367"/>
    </location>
</feature>
<feature type="transmembrane region" description="Helical" evidence="2">
    <location>
        <begin position="67"/>
        <end position="88"/>
    </location>
</feature>
<dbReference type="InterPro" id="IPR050469">
    <property type="entry name" value="Diguanylate_Cyclase"/>
</dbReference>
<dbReference type="PANTHER" id="PTHR45138:SF9">
    <property type="entry name" value="DIGUANYLATE CYCLASE DGCM-RELATED"/>
    <property type="match status" value="1"/>
</dbReference>
<feature type="region of interest" description="Disordered" evidence="1">
    <location>
        <begin position="1"/>
        <end position="34"/>
    </location>
</feature>
<dbReference type="PANTHER" id="PTHR45138">
    <property type="entry name" value="REGULATORY COMPONENTS OF SENSORY TRANSDUCTION SYSTEM"/>
    <property type="match status" value="1"/>
</dbReference>
<dbReference type="InterPro" id="IPR029787">
    <property type="entry name" value="Nucleotide_cyclase"/>
</dbReference>
<keyword evidence="2" id="KW-0472">Membrane</keyword>
<proteinExistence type="predicted"/>
<dbReference type="SUPFAM" id="SSF55073">
    <property type="entry name" value="Nucleotide cyclase"/>
    <property type="match status" value="1"/>
</dbReference>